<evidence type="ECO:0000313" key="2">
    <source>
        <dbReference type="EMBL" id="CAB4539264.1"/>
    </source>
</evidence>
<dbReference type="GO" id="GO:0005737">
    <property type="term" value="C:cytoplasm"/>
    <property type="evidence" value="ECO:0007669"/>
    <property type="project" value="TreeGrafter"/>
</dbReference>
<dbReference type="AlphaFoldDB" id="A0A6J6BKN5"/>
<gene>
    <name evidence="2" type="ORF">UFOPK1353_00833</name>
</gene>
<dbReference type="PANTHER" id="PTHR12117:SF0">
    <property type="entry name" value="PROLYL 3-HYDROXYLASE OGFOD1"/>
    <property type="match status" value="1"/>
</dbReference>
<reference evidence="2" key="1">
    <citation type="submission" date="2020-05" db="EMBL/GenBank/DDBJ databases">
        <authorList>
            <person name="Chiriac C."/>
            <person name="Salcher M."/>
            <person name="Ghai R."/>
            <person name="Kavagutti S V."/>
        </authorList>
    </citation>
    <scope>NUCLEOTIDE SEQUENCE</scope>
</reference>
<sequence length="248" mass="28718">MKKWQTETLGRLDALVATKKKEFSCADPFPHCVIDDLFDLVLIEELVNEFPIVSDPIWESSNQEQIQVKLRSNWVTDEDILPATRTLVHFLNSGAFMKRLTEICGIEKLISDPYYTGGGLNCTRRGGLLDVHVDGNWHHAMGVHRRLNAILYLNKEWQSEWGGHLELWDPEVTQCVKSIEPKANRLIIFETHDYTYHGHPSPLECPSDESRKSLILYYYTALPRPETQIVISKPHRALWRRLQLKELS</sequence>
<dbReference type="InterPro" id="IPR051842">
    <property type="entry name" value="uS12_prolyl_hydroxylase"/>
</dbReference>
<dbReference type="Gene3D" id="2.60.120.620">
    <property type="entry name" value="q2cbj1_9rhob like domain"/>
    <property type="match status" value="1"/>
</dbReference>
<feature type="domain" description="Prolyl 4-hydroxylase alpha subunit Fe(2+) 2OG dioxygenase" evidence="1">
    <location>
        <begin position="120"/>
        <end position="219"/>
    </location>
</feature>
<dbReference type="GO" id="GO:0031543">
    <property type="term" value="F:peptidyl-proline dioxygenase activity"/>
    <property type="evidence" value="ECO:0007669"/>
    <property type="project" value="TreeGrafter"/>
</dbReference>
<dbReference type="InterPro" id="IPR044862">
    <property type="entry name" value="Pro_4_hyd_alph_FE2OG_OXY"/>
</dbReference>
<accession>A0A6J6BKN5</accession>
<dbReference type="EMBL" id="CAEZSE010000138">
    <property type="protein sequence ID" value="CAB4539264.1"/>
    <property type="molecule type" value="Genomic_DNA"/>
</dbReference>
<evidence type="ECO:0000259" key="1">
    <source>
        <dbReference type="Pfam" id="PF13640"/>
    </source>
</evidence>
<dbReference type="GO" id="GO:0006449">
    <property type="term" value="P:regulation of translational termination"/>
    <property type="evidence" value="ECO:0007669"/>
    <property type="project" value="TreeGrafter"/>
</dbReference>
<dbReference type="Pfam" id="PF13640">
    <property type="entry name" value="2OG-FeII_Oxy_3"/>
    <property type="match status" value="1"/>
</dbReference>
<organism evidence="2">
    <name type="scientific">freshwater metagenome</name>
    <dbReference type="NCBI Taxonomy" id="449393"/>
    <lineage>
        <taxon>unclassified sequences</taxon>
        <taxon>metagenomes</taxon>
        <taxon>ecological metagenomes</taxon>
    </lineage>
</organism>
<proteinExistence type="predicted"/>
<name>A0A6J6BKN5_9ZZZZ</name>
<protein>
    <submittedName>
        <fullName evidence="2">Unannotated protein</fullName>
    </submittedName>
</protein>
<dbReference type="PANTHER" id="PTHR12117">
    <property type="entry name" value="HISTONE ACETYLTRANSFERASE COMPLEX"/>
    <property type="match status" value="1"/>
</dbReference>